<dbReference type="STRING" id="1095629.A0A0C9X0K5"/>
<dbReference type="GO" id="GO:0016929">
    <property type="term" value="F:deSUMOylase activity"/>
    <property type="evidence" value="ECO:0007669"/>
    <property type="project" value="TreeGrafter"/>
</dbReference>
<keyword evidence="3" id="KW-0378">Hydrolase</keyword>
<dbReference type="EMBL" id="KN838559">
    <property type="protein sequence ID" value="KIK05605.1"/>
    <property type="molecule type" value="Genomic_DNA"/>
</dbReference>
<feature type="region of interest" description="Disordered" evidence="5">
    <location>
        <begin position="1"/>
        <end position="29"/>
    </location>
</feature>
<sequence>MQISERVKDEAIESRLRPSRPSLPSELPSQDDAVVSNILKKRGIVAKFAREQVTDQDVDRLRPGQWLNDELINFYGAMILARSDGCKENSSTNGQGTPLNVHFFSTFFWTKLTKEGYEKARLAKWTKKIDIFSKDVILIPVNHNNAHWTAGAINFRKKRVESYDSMGMAKEQVFKQLRAYLDAEHRNKKKKEFDFTGWENWAPNDTPQQENGYDCGVFTCQFLQALSQGQDYFIFTQKDMPYLRRRMIWEIGNARLRDD</sequence>
<dbReference type="InterPro" id="IPR003653">
    <property type="entry name" value="Peptidase_C48_C"/>
</dbReference>
<dbReference type="PROSITE" id="PS50600">
    <property type="entry name" value="ULP_PROTEASE"/>
    <property type="match status" value="1"/>
</dbReference>
<dbReference type="OrthoDB" id="1939479at2759"/>
<dbReference type="FunFam" id="3.40.395.10:FF:000001">
    <property type="entry name" value="Sentrin-specific protease 1"/>
    <property type="match status" value="1"/>
</dbReference>
<dbReference type="PANTHER" id="PTHR12606">
    <property type="entry name" value="SENTRIN/SUMO-SPECIFIC PROTEASE"/>
    <property type="match status" value="1"/>
</dbReference>
<accession>A0A0C9X0K5</accession>
<dbReference type="HOGENOM" id="CLU_024324_5_0_1"/>
<evidence type="ECO:0000259" key="6">
    <source>
        <dbReference type="PROSITE" id="PS50600"/>
    </source>
</evidence>
<evidence type="ECO:0000313" key="7">
    <source>
        <dbReference type="EMBL" id="KIK05605.1"/>
    </source>
</evidence>
<proteinExistence type="inferred from homology"/>
<reference evidence="8" key="2">
    <citation type="submission" date="2015-01" db="EMBL/GenBank/DDBJ databases">
        <title>Evolutionary Origins and Diversification of the Mycorrhizal Mutualists.</title>
        <authorList>
            <consortium name="DOE Joint Genome Institute"/>
            <consortium name="Mycorrhizal Genomics Consortium"/>
            <person name="Kohler A."/>
            <person name="Kuo A."/>
            <person name="Nagy L.G."/>
            <person name="Floudas D."/>
            <person name="Copeland A."/>
            <person name="Barry K.W."/>
            <person name="Cichocki N."/>
            <person name="Veneault-Fourrey C."/>
            <person name="LaButti K."/>
            <person name="Lindquist E.A."/>
            <person name="Lipzen A."/>
            <person name="Lundell T."/>
            <person name="Morin E."/>
            <person name="Murat C."/>
            <person name="Riley R."/>
            <person name="Ohm R."/>
            <person name="Sun H."/>
            <person name="Tunlid A."/>
            <person name="Henrissat B."/>
            <person name="Grigoriev I.V."/>
            <person name="Hibbett D.S."/>
            <person name="Martin F."/>
        </authorList>
    </citation>
    <scope>NUCLEOTIDE SEQUENCE [LARGE SCALE GENOMIC DNA]</scope>
    <source>
        <strain evidence="8">LaAM-08-1</strain>
    </source>
</reference>
<dbReference type="GO" id="GO:0005634">
    <property type="term" value="C:nucleus"/>
    <property type="evidence" value="ECO:0007669"/>
    <property type="project" value="TreeGrafter"/>
</dbReference>
<evidence type="ECO:0000256" key="3">
    <source>
        <dbReference type="ARBA" id="ARBA00022801"/>
    </source>
</evidence>
<evidence type="ECO:0000256" key="4">
    <source>
        <dbReference type="ARBA" id="ARBA00022807"/>
    </source>
</evidence>
<dbReference type="Proteomes" id="UP000054477">
    <property type="component" value="Unassembled WGS sequence"/>
</dbReference>
<evidence type="ECO:0000256" key="1">
    <source>
        <dbReference type="ARBA" id="ARBA00005234"/>
    </source>
</evidence>
<feature type="compositionally biased region" description="Low complexity" evidence="5">
    <location>
        <begin position="19"/>
        <end position="28"/>
    </location>
</feature>
<protein>
    <recommendedName>
        <fullName evidence="6">Ubiquitin-like protease family profile domain-containing protein</fullName>
    </recommendedName>
</protein>
<reference evidence="7 8" key="1">
    <citation type="submission" date="2014-04" db="EMBL/GenBank/DDBJ databases">
        <authorList>
            <consortium name="DOE Joint Genome Institute"/>
            <person name="Kuo A."/>
            <person name="Kohler A."/>
            <person name="Nagy L.G."/>
            <person name="Floudas D."/>
            <person name="Copeland A."/>
            <person name="Barry K.W."/>
            <person name="Cichocki N."/>
            <person name="Veneault-Fourrey C."/>
            <person name="LaButti K."/>
            <person name="Lindquist E.A."/>
            <person name="Lipzen A."/>
            <person name="Lundell T."/>
            <person name="Morin E."/>
            <person name="Murat C."/>
            <person name="Sun H."/>
            <person name="Tunlid A."/>
            <person name="Henrissat B."/>
            <person name="Grigoriev I.V."/>
            <person name="Hibbett D.S."/>
            <person name="Martin F."/>
            <person name="Nordberg H.P."/>
            <person name="Cantor M.N."/>
            <person name="Hua S.X."/>
        </authorList>
    </citation>
    <scope>NUCLEOTIDE SEQUENCE [LARGE SCALE GENOMIC DNA]</scope>
    <source>
        <strain evidence="7 8">LaAM-08-1</strain>
    </source>
</reference>
<name>A0A0C9X0K5_9AGAR</name>
<dbReference type="InterPro" id="IPR038765">
    <property type="entry name" value="Papain-like_cys_pep_sf"/>
</dbReference>
<organism evidence="7 8">
    <name type="scientific">Laccaria amethystina LaAM-08-1</name>
    <dbReference type="NCBI Taxonomy" id="1095629"/>
    <lineage>
        <taxon>Eukaryota</taxon>
        <taxon>Fungi</taxon>
        <taxon>Dikarya</taxon>
        <taxon>Basidiomycota</taxon>
        <taxon>Agaricomycotina</taxon>
        <taxon>Agaricomycetes</taxon>
        <taxon>Agaricomycetidae</taxon>
        <taxon>Agaricales</taxon>
        <taxon>Agaricineae</taxon>
        <taxon>Hydnangiaceae</taxon>
        <taxon>Laccaria</taxon>
    </lineage>
</organism>
<feature type="compositionally biased region" description="Basic and acidic residues" evidence="5">
    <location>
        <begin position="1"/>
        <end position="16"/>
    </location>
</feature>
<evidence type="ECO:0000313" key="8">
    <source>
        <dbReference type="Proteomes" id="UP000054477"/>
    </source>
</evidence>
<dbReference type="GO" id="GO:0016926">
    <property type="term" value="P:protein desumoylation"/>
    <property type="evidence" value="ECO:0007669"/>
    <property type="project" value="TreeGrafter"/>
</dbReference>
<evidence type="ECO:0000256" key="5">
    <source>
        <dbReference type="SAM" id="MobiDB-lite"/>
    </source>
</evidence>
<dbReference type="Gene3D" id="3.40.395.10">
    <property type="entry name" value="Adenoviral Proteinase, Chain A"/>
    <property type="match status" value="1"/>
</dbReference>
<dbReference type="SUPFAM" id="SSF54001">
    <property type="entry name" value="Cysteine proteinases"/>
    <property type="match status" value="1"/>
</dbReference>
<dbReference type="AlphaFoldDB" id="A0A0C9X0K5"/>
<dbReference type="PANTHER" id="PTHR12606:SF141">
    <property type="entry name" value="GH15225P-RELATED"/>
    <property type="match status" value="1"/>
</dbReference>
<dbReference type="GO" id="GO:0060255">
    <property type="term" value="P:regulation of macromolecule metabolic process"/>
    <property type="evidence" value="ECO:0007669"/>
    <property type="project" value="UniProtKB-ARBA"/>
</dbReference>
<keyword evidence="2" id="KW-0645">Protease</keyword>
<evidence type="ECO:0000256" key="2">
    <source>
        <dbReference type="ARBA" id="ARBA00022670"/>
    </source>
</evidence>
<keyword evidence="4" id="KW-0788">Thiol protease</keyword>
<dbReference type="GO" id="GO:0006508">
    <property type="term" value="P:proteolysis"/>
    <property type="evidence" value="ECO:0007669"/>
    <property type="project" value="UniProtKB-KW"/>
</dbReference>
<gene>
    <name evidence="7" type="ORF">K443DRAFT_346787</name>
</gene>
<keyword evidence="8" id="KW-1185">Reference proteome</keyword>
<feature type="domain" description="Ubiquitin-like protease family profile" evidence="6">
    <location>
        <begin position="51"/>
        <end position="226"/>
    </location>
</feature>
<dbReference type="Pfam" id="PF02902">
    <property type="entry name" value="Peptidase_C48"/>
    <property type="match status" value="1"/>
</dbReference>
<dbReference type="GO" id="GO:0080090">
    <property type="term" value="P:regulation of primary metabolic process"/>
    <property type="evidence" value="ECO:0007669"/>
    <property type="project" value="UniProtKB-ARBA"/>
</dbReference>
<comment type="similarity">
    <text evidence="1">Belongs to the peptidase C48 family.</text>
</comment>